<gene>
    <name evidence="1" type="ORF">QFC19_006326</name>
</gene>
<accession>A0ACC2VHJ3</accession>
<evidence type="ECO:0000313" key="1">
    <source>
        <dbReference type="EMBL" id="KAJ9098459.1"/>
    </source>
</evidence>
<comment type="caution">
    <text evidence="1">The sequence shown here is derived from an EMBL/GenBank/DDBJ whole genome shotgun (WGS) entry which is preliminary data.</text>
</comment>
<dbReference type="EMBL" id="JASBWR010000076">
    <property type="protein sequence ID" value="KAJ9098459.1"/>
    <property type="molecule type" value="Genomic_DNA"/>
</dbReference>
<name>A0ACC2VHJ3_9TREE</name>
<protein>
    <submittedName>
        <fullName evidence="1">Uncharacterized protein</fullName>
    </submittedName>
</protein>
<reference evidence="1" key="1">
    <citation type="submission" date="2023-04" db="EMBL/GenBank/DDBJ databases">
        <title>Draft Genome sequencing of Naganishia species isolated from polar environments using Oxford Nanopore Technology.</title>
        <authorList>
            <person name="Leo P."/>
            <person name="Venkateswaran K."/>
        </authorList>
    </citation>
    <scope>NUCLEOTIDE SEQUENCE</scope>
    <source>
        <strain evidence="1">MNA-CCFEE 5261</strain>
    </source>
</reference>
<proteinExistence type="predicted"/>
<sequence>MVHQLNKNVAPQVLNKVAGVYGLLSAFTGGTPGQLSFYVYSTATLAVAVWGLRAISAESSAKVLKLTHLYVIDHIVQTIFTLGFARHYWYEVPHDGRRVVNSQAQEDLIRLAVSRGEVSDKMPDNIEEIARGLWEKEEPFAKVVLFLAWAIKFYFILVLYSYASHLKSNTYHTLPLSSSTSDPDRLSTKDQYASTAPAVPSHPAYEGSLDSRETAKRLAMLKESENEVAHAEAEFHWDSDEENATERSGLNGNALAKGKGKAVDNEH</sequence>
<dbReference type="Proteomes" id="UP001241377">
    <property type="component" value="Unassembled WGS sequence"/>
</dbReference>
<evidence type="ECO:0000313" key="2">
    <source>
        <dbReference type="Proteomes" id="UP001241377"/>
    </source>
</evidence>
<organism evidence="1 2">
    <name type="scientific">Naganishia cerealis</name>
    <dbReference type="NCBI Taxonomy" id="610337"/>
    <lineage>
        <taxon>Eukaryota</taxon>
        <taxon>Fungi</taxon>
        <taxon>Dikarya</taxon>
        <taxon>Basidiomycota</taxon>
        <taxon>Agaricomycotina</taxon>
        <taxon>Tremellomycetes</taxon>
        <taxon>Filobasidiales</taxon>
        <taxon>Filobasidiaceae</taxon>
        <taxon>Naganishia</taxon>
    </lineage>
</organism>
<keyword evidence="2" id="KW-1185">Reference proteome</keyword>